<dbReference type="Proteomes" id="UP000070373">
    <property type="component" value="Unassembled WGS sequence"/>
</dbReference>
<feature type="transmembrane region" description="Helical" evidence="6">
    <location>
        <begin position="189"/>
        <end position="207"/>
    </location>
</feature>
<dbReference type="GO" id="GO:0005886">
    <property type="term" value="C:plasma membrane"/>
    <property type="evidence" value="ECO:0007669"/>
    <property type="project" value="UniProtKB-SubCell"/>
</dbReference>
<gene>
    <name evidence="9" type="ORF">AKJ64_03000</name>
</gene>
<feature type="transmembrane region" description="Helical" evidence="6">
    <location>
        <begin position="58"/>
        <end position="77"/>
    </location>
</feature>
<proteinExistence type="predicted"/>
<feature type="transmembrane region" description="Helical" evidence="6">
    <location>
        <begin position="89"/>
        <end position="112"/>
    </location>
</feature>
<dbReference type="Pfam" id="PF01478">
    <property type="entry name" value="Peptidase_A24"/>
    <property type="match status" value="1"/>
</dbReference>
<keyword evidence="10" id="KW-1185">Reference proteome</keyword>
<comment type="caution">
    <text evidence="9">The sequence shown here is derived from an EMBL/GenBank/DDBJ whole genome shotgun (WGS) entry which is preliminary data.</text>
</comment>
<dbReference type="GO" id="GO:0004190">
    <property type="term" value="F:aspartic-type endopeptidase activity"/>
    <property type="evidence" value="ECO:0007669"/>
    <property type="project" value="InterPro"/>
</dbReference>
<dbReference type="EMBL" id="LHXN01000048">
    <property type="protein sequence ID" value="KXA92488.1"/>
    <property type="molecule type" value="Genomic_DNA"/>
</dbReference>
<dbReference type="Gene3D" id="1.20.120.1220">
    <property type="match status" value="1"/>
</dbReference>
<reference evidence="9 10" key="1">
    <citation type="journal article" date="2016" name="Sci. Rep.">
        <title>Metabolic traits of an uncultured archaeal lineage -MSBL1- from brine pools of the Red Sea.</title>
        <authorList>
            <person name="Mwirichia R."/>
            <person name="Alam I."/>
            <person name="Rashid M."/>
            <person name="Vinu M."/>
            <person name="Ba-Alawi W."/>
            <person name="Anthony Kamau A."/>
            <person name="Kamanda Ngugi D."/>
            <person name="Goker M."/>
            <person name="Klenk H.P."/>
            <person name="Bajic V."/>
            <person name="Stingl U."/>
        </authorList>
    </citation>
    <scope>NUCLEOTIDE SEQUENCE [LARGE SCALE GENOMIC DNA]</scope>
    <source>
        <strain evidence="9">SCGC-AAA259E17</strain>
    </source>
</reference>
<name>A0A133UE51_9EURY</name>
<accession>A0A133UE51</accession>
<evidence type="ECO:0000313" key="9">
    <source>
        <dbReference type="EMBL" id="KXA92488.1"/>
    </source>
</evidence>
<keyword evidence="2" id="KW-1003">Cell membrane</keyword>
<keyword evidence="3 6" id="KW-0812">Transmembrane</keyword>
<dbReference type="InterPro" id="IPR052218">
    <property type="entry name" value="Preflagellin_Peptidase"/>
</dbReference>
<feature type="transmembrane region" description="Helical" evidence="6">
    <location>
        <begin position="6"/>
        <end position="22"/>
    </location>
</feature>
<dbReference type="InterPro" id="IPR009639">
    <property type="entry name" value="Pept_A24A_C_arc"/>
</dbReference>
<organism evidence="9 10">
    <name type="scientific">candidate division MSBL1 archaeon SCGC-AAA259E17</name>
    <dbReference type="NCBI Taxonomy" id="1698263"/>
    <lineage>
        <taxon>Archaea</taxon>
        <taxon>Methanobacteriati</taxon>
        <taxon>Methanobacteriota</taxon>
        <taxon>candidate division MSBL1</taxon>
    </lineage>
</organism>
<feature type="domain" description="Prepilin type IV endopeptidase peptidase" evidence="7">
    <location>
        <begin position="12"/>
        <end position="136"/>
    </location>
</feature>
<evidence type="ECO:0000256" key="4">
    <source>
        <dbReference type="ARBA" id="ARBA00022989"/>
    </source>
</evidence>
<keyword evidence="5 6" id="KW-0472">Membrane</keyword>
<evidence type="ECO:0000256" key="5">
    <source>
        <dbReference type="ARBA" id="ARBA00023136"/>
    </source>
</evidence>
<evidence type="ECO:0000256" key="1">
    <source>
        <dbReference type="ARBA" id="ARBA00004651"/>
    </source>
</evidence>
<evidence type="ECO:0000256" key="6">
    <source>
        <dbReference type="SAM" id="Phobius"/>
    </source>
</evidence>
<feature type="transmembrane region" description="Helical" evidence="6">
    <location>
        <begin position="124"/>
        <end position="145"/>
    </location>
</feature>
<dbReference type="Pfam" id="PF06819">
    <property type="entry name" value="Arc_PepC"/>
    <property type="match status" value="1"/>
</dbReference>
<dbReference type="AlphaFoldDB" id="A0A133UE51"/>
<evidence type="ECO:0008006" key="11">
    <source>
        <dbReference type="Google" id="ProtNLM"/>
    </source>
</evidence>
<dbReference type="PANTHER" id="PTHR36506:SF1">
    <property type="entry name" value="PREFLAGELLIN PEPTIDASE"/>
    <property type="match status" value="1"/>
</dbReference>
<evidence type="ECO:0000259" key="7">
    <source>
        <dbReference type="Pfam" id="PF01478"/>
    </source>
</evidence>
<dbReference type="PANTHER" id="PTHR36506">
    <property type="entry name" value="PREFLAGELLIN PEPTIDASE"/>
    <property type="match status" value="1"/>
</dbReference>
<feature type="domain" description="Peptidase A24A-predicted C-terminal archaea" evidence="8">
    <location>
        <begin position="242"/>
        <end position="353"/>
    </location>
</feature>
<feature type="transmembrane region" description="Helical" evidence="6">
    <location>
        <begin position="34"/>
        <end position="52"/>
    </location>
</feature>
<comment type="subcellular location">
    <subcellularLocation>
        <location evidence="1">Cell membrane</location>
        <topology evidence="1">Multi-pass membrane protein</topology>
    </subcellularLocation>
</comment>
<keyword evidence="4 6" id="KW-1133">Transmembrane helix</keyword>
<evidence type="ECO:0000256" key="2">
    <source>
        <dbReference type="ARBA" id="ARBA00022475"/>
    </source>
</evidence>
<evidence type="ECO:0000259" key="8">
    <source>
        <dbReference type="Pfam" id="PF06819"/>
    </source>
</evidence>
<evidence type="ECO:0000313" key="10">
    <source>
        <dbReference type="Proteomes" id="UP000070373"/>
    </source>
</evidence>
<evidence type="ECO:0000256" key="3">
    <source>
        <dbReference type="ARBA" id="ARBA00022692"/>
    </source>
</evidence>
<feature type="transmembrane region" description="Helical" evidence="6">
    <location>
        <begin position="362"/>
        <end position="385"/>
    </location>
</feature>
<feature type="transmembrane region" description="Helical" evidence="6">
    <location>
        <begin position="237"/>
        <end position="258"/>
    </location>
</feature>
<protein>
    <recommendedName>
        <fullName evidence="11">Prepilin type IV endopeptidase peptidase domain-containing protein</fullName>
    </recommendedName>
</protein>
<dbReference type="InterPro" id="IPR000045">
    <property type="entry name" value="Prepilin_IV_endopep_pep"/>
</dbReference>
<sequence>MDAMFHDLVALLALVTVFVANYTDLRERIIPNKLTFSMIAVGIALYLGFGIYEQDLFFAIQGGLWAGIAFALAYGFWYVGGWAGGDVKLYTALGALLAGYEASSLEILPWGYGISYMEAPYPPPFTVLFNGVICLAPVLIAYVLIKSVRTPGIGGEIVQPVRESVPEILVVPFVIVGGSALGWELTALLGFGQLASFALAILIILPIYRLPLKFEAPLAVGLTCLGIYLYSLSALKFLGMTFVVALAIRLVFSSVKVIDRRILQEKISIGELEEGMIPAETIYEKDGKVRRYESPGLKERAKQIFMNPSSLRLSQDWDRVLADSRLAAGVSEEQVEALKGYVEDDELEDHIRIKKGLPFAPSFALGATVAIFYGDIYWGLISLLAGGF</sequence>